<evidence type="ECO:0000313" key="2">
    <source>
        <dbReference type="EMBL" id="MFC4998121.1"/>
    </source>
</evidence>
<protein>
    <recommendedName>
        <fullName evidence="4">Integral membrane protein</fullName>
    </recommendedName>
</protein>
<dbReference type="RefSeq" id="WP_380114376.1">
    <property type="nucleotide sequence ID" value="NZ_JBHSIU010000011.1"/>
</dbReference>
<keyword evidence="1" id="KW-1133">Transmembrane helix</keyword>
<feature type="transmembrane region" description="Helical" evidence="1">
    <location>
        <begin position="117"/>
        <end position="142"/>
    </location>
</feature>
<keyword evidence="1" id="KW-0472">Membrane</keyword>
<comment type="caution">
    <text evidence="2">The sequence shown here is derived from an EMBL/GenBank/DDBJ whole genome shotgun (WGS) entry which is preliminary data.</text>
</comment>
<feature type="transmembrane region" description="Helical" evidence="1">
    <location>
        <begin position="342"/>
        <end position="363"/>
    </location>
</feature>
<evidence type="ECO:0008006" key="4">
    <source>
        <dbReference type="Google" id="ProtNLM"/>
    </source>
</evidence>
<accession>A0ABV9VP07</accession>
<organism evidence="2 3">
    <name type="scientific">Dactylosporangium cerinum</name>
    <dbReference type="NCBI Taxonomy" id="1434730"/>
    <lineage>
        <taxon>Bacteria</taxon>
        <taxon>Bacillati</taxon>
        <taxon>Actinomycetota</taxon>
        <taxon>Actinomycetes</taxon>
        <taxon>Micromonosporales</taxon>
        <taxon>Micromonosporaceae</taxon>
        <taxon>Dactylosporangium</taxon>
    </lineage>
</organism>
<dbReference type="Proteomes" id="UP001595912">
    <property type="component" value="Unassembled WGS sequence"/>
</dbReference>
<feature type="transmembrane region" description="Helical" evidence="1">
    <location>
        <begin position="88"/>
        <end position="105"/>
    </location>
</feature>
<keyword evidence="3" id="KW-1185">Reference proteome</keyword>
<feature type="transmembrane region" description="Helical" evidence="1">
    <location>
        <begin position="148"/>
        <end position="173"/>
    </location>
</feature>
<gene>
    <name evidence="2" type="ORF">ACFPIJ_09785</name>
</gene>
<evidence type="ECO:0000256" key="1">
    <source>
        <dbReference type="SAM" id="Phobius"/>
    </source>
</evidence>
<dbReference type="EMBL" id="JBHSIU010000011">
    <property type="protein sequence ID" value="MFC4998121.1"/>
    <property type="molecule type" value="Genomic_DNA"/>
</dbReference>
<keyword evidence="1" id="KW-0812">Transmembrane</keyword>
<proteinExistence type="predicted"/>
<feature type="transmembrane region" description="Helical" evidence="1">
    <location>
        <begin position="61"/>
        <end position="82"/>
    </location>
</feature>
<feature type="transmembrane region" description="Helical" evidence="1">
    <location>
        <begin position="319"/>
        <end position="336"/>
    </location>
</feature>
<evidence type="ECO:0000313" key="3">
    <source>
        <dbReference type="Proteomes" id="UP001595912"/>
    </source>
</evidence>
<name>A0ABV9VP07_9ACTN</name>
<sequence>MRRRSLEVLGLARDEHGQLIATTGHPLLSDEDRRELRPVLRAYAVQRAALARSRWLWGYHALRLATAVCAVAVPVVALVIWVGGSETLWAALTSYLLFGAIALLGHGIQQNGAVKPYVTATVIAAVVAAVVTAVLAVFTGLWSGIASGIAAAGALLVLAEIRLFGLIAVRTAVVVPLAMRRAGWLLPPQLAAVHLLQLLDGLHRARSTCRHPRRRRNFLRWMGEWIDFVQWDLPRAAAGLRLGAAITTDARTRATHLAGRLRQLHVRLAHDHQLEEYDRVSTEAAALAMALARGDWSWVTQEDQTEVGPGRVMRALKKVVPCAVLALTAVALPYLPGVTASAAGLVGVQVGLVLAAALSLIPIEVAHRENVMSAYTNASRPNP</sequence>
<reference evidence="3" key="1">
    <citation type="journal article" date="2019" name="Int. J. Syst. Evol. Microbiol.">
        <title>The Global Catalogue of Microorganisms (GCM) 10K type strain sequencing project: providing services to taxonomists for standard genome sequencing and annotation.</title>
        <authorList>
            <consortium name="The Broad Institute Genomics Platform"/>
            <consortium name="The Broad Institute Genome Sequencing Center for Infectious Disease"/>
            <person name="Wu L."/>
            <person name="Ma J."/>
        </authorList>
    </citation>
    <scope>NUCLEOTIDE SEQUENCE [LARGE SCALE GENOMIC DNA]</scope>
    <source>
        <strain evidence="3">CGMCC 4.7152</strain>
    </source>
</reference>